<keyword evidence="1" id="KW-0472">Membrane</keyword>
<reference evidence="2" key="1">
    <citation type="submission" date="2018-02" db="EMBL/GenBank/DDBJ databases">
        <title>Rhizophora mucronata_Transcriptome.</title>
        <authorList>
            <person name="Meera S.P."/>
            <person name="Sreeshan A."/>
            <person name="Augustine A."/>
        </authorList>
    </citation>
    <scope>NUCLEOTIDE SEQUENCE</scope>
    <source>
        <tissue evidence="2">Leaf</tissue>
    </source>
</reference>
<evidence type="ECO:0000313" key="2">
    <source>
        <dbReference type="EMBL" id="MBX16109.1"/>
    </source>
</evidence>
<organism evidence="2">
    <name type="scientific">Rhizophora mucronata</name>
    <name type="common">Asiatic mangrove</name>
    <dbReference type="NCBI Taxonomy" id="61149"/>
    <lineage>
        <taxon>Eukaryota</taxon>
        <taxon>Viridiplantae</taxon>
        <taxon>Streptophyta</taxon>
        <taxon>Embryophyta</taxon>
        <taxon>Tracheophyta</taxon>
        <taxon>Spermatophyta</taxon>
        <taxon>Magnoliopsida</taxon>
        <taxon>eudicotyledons</taxon>
        <taxon>Gunneridae</taxon>
        <taxon>Pentapetalae</taxon>
        <taxon>rosids</taxon>
        <taxon>fabids</taxon>
        <taxon>Malpighiales</taxon>
        <taxon>Rhizophoraceae</taxon>
        <taxon>Rhizophora</taxon>
    </lineage>
</organism>
<keyword evidence="1" id="KW-1133">Transmembrane helix</keyword>
<name>A0A2P2LDS6_RHIMU</name>
<evidence type="ECO:0000256" key="1">
    <source>
        <dbReference type="SAM" id="Phobius"/>
    </source>
</evidence>
<proteinExistence type="predicted"/>
<dbReference type="EMBL" id="GGEC01035625">
    <property type="protein sequence ID" value="MBX16109.1"/>
    <property type="molecule type" value="Transcribed_RNA"/>
</dbReference>
<sequence>MDASTTYFLPYMKETGMFLLLIFLVWIMLDIYLALIPRQ</sequence>
<accession>A0A2P2LDS6</accession>
<dbReference type="AlphaFoldDB" id="A0A2P2LDS6"/>
<feature type="transmembrane region" description="Helical" evidence="1">
    <location>
        <begin position="16"/>
        <end position="36"/>
    </location>
</feature>
<keyword evidence="1" id="KW-0812">Transmembrane</keyword>
<protein>
    <submittedName>
        <fullName evidence="2">Uncharacterized protein</fullName>
    </submittedName>
</protein>